<evidence type="ECO:0000256" key="6">
    <source>
        <dbReference type="ARBA" id="ARBA00022989"/>
    </source>
</evidence>
<evidence type="ECO:0000256" key="9">
    <source>
        <dbReference type="SAM" id="Phobius"/>
    </source>
</evidence>
<feature type="transmembrane region" description="Helical" evidence="9">
    <location>
        <begin position="151"/>
        <end position="175"/>
    </location>
</feature>
<dbReference type="EMBL" id="JAYEET010000048">
    <property type="protein sequence ID" value="MEA1607417.1"/>
    <property type="molecule type" value="Genomic_DNA"/>
</dbReference>
<keyword evidence="11" id="KW-1185">Reference proteome</keyword>
<gene>
    <name evidence="10" type="ORF">SOP97_16570</name>
</gene>
<evidence type="ECO:0000256" key="4">
    <source>
        <dbReference type="ARBA" id="ARBA00022475"/>
    </source>
</evidence>
<evidence type="ECO:0000256" key="3">
    <source>
        <dbReference type="ARBA" id="ARBA00022448"/>
    </source>
</evidence>
<keyword evidence="4 8" id="KW-1003">Cell membrane</keyword>
<keyword evidence="6 8" id="KW-1133">Transmembrane helix</keyword>
<dbReference type="PIRSF" id="PIRSF005353">
    <property type="entry name" value="PbuG"/>
    <property type="match status" value="1"/>
</dbReference>
<feature type="transmembrane region" description="Helical" evidence="9">
    <location>
        <begin position="338"/>
        <end position="357"/>
    </location>
</feature>
<evidence type="ECO:0000256" key="7">
    <source>
        <dbReference type="ARBA" id="ARBA00023136"/>
    </source>
</evidence>
<accession>A0ABU5PCM1</accession>
<protein>
    <submittedName>
        <fullName evidence="10">NCS2 family permease</fullName>
    </submittedName>
</protein>
<name>A0ABU5PCM1_9PSED</name>
<evidence type="ECO:0000256" key="1">
    <source>
        <dbReference type="ARBA" id="ARBA00004651"/>
    </source>
</evidence>
<comment type="similarity">
    <text evidence="2 8">Belongs to the nucleobase:cation symporter-2 (NCS2) (TC 2.A.40) family. Azg-like subfamily.</text>
</comment>
<comment type="subcellular location">
    <subcellularLocation>
        <location evidence="1 8">Cell membrane</location>
        <topology evidence="1 8">Multi-pass membrane protein</topology>
    </subcellularLocation>
</comment>
<dbReference type="InterPro" id="IPR045018">
    <property type="entry name" value="Azg-like"/>
</dbReference>
<sequence length="449" mass="47149">MESAKQEKSATPLQGLSKPGLLDRFFKLTEHRTSLKTEVIAGITTFFTMVYIIFVNPSIMAIAGVDQGAAFVATCVGAALGCFLMGLYANWPVGLAPGMGLNAFFTFTVVGDMGYSWETALGAVFLSGILFMIMSLSRIREWLLNSIPMSLRFAMGAGVGLFLGLIGLKTAGIVVDSQATLLTMGSFANPNALLAAICFLLIAVLSHRNVFGAILFSMLAVTGIGMAMGMVEYTGLVSMPPSLAPTFLAMDIAGAFQISMISVVLSFLFVNMFDTAGTLMGVAHRANLVDEDGKIQNLSQALKADSTSSVIGSLVGCPPVTSYVESAAGVAAGGRTGLTAVTVGVLFLAAMFFAPLAGMIPAYATAGALIYVAMLMMSGMAHIDWKDSTDSIPAIVTVVMMPLTFSIANGIALGFLTYATLKLLTGQRDKVSVSLYVLCIIFIAKFAFL</sequence>
<evidence type="ECO:0000256" key="5">
    <source>
        <dbReference type="ARBA" id="ARBA00022692"/>
    </source>
</evidence>
<dbReference type="Pfam" id="PF00860">
    <property type="entry name" value="Xan_ur_permease"/>
    <property type="match status" value="1"/>
</dbReference>
<reference evidence="10 11" key="1">
    <citation type="submission" date="2023-12" db="EMBL/GenBank/DDBJ databases">
        <title>Pseudomonas sp. T5W1.</title>
        <authorList>
            <person name="Maltman C."/>
        </authorList>
    </citation>
    <scope>NUCLEOTIDE SEQUENCE [LARGE SCALE GENOMIC DNA]</scope>
    <source>
        <strain evidence="10 11">T5W1</strain>
    </source>
</reference>
<feature type="transmembrane region" description="Helical" evidence="9">
    <location>
        <begin position="431"/>
        <end position="448"/>
    </location>
</feature>
<comment type="caution">
    <text evidence="10">The sequence shown here is derived from an EMBL/GenBank/DDBJ whole genome shotgun (WGS) entry which is preliminary data.</text>
</comment>
<feature type="transmembrane region" description="Helical" evidence="9">
    <location>
        <begin position="363"/>
        <end position="383"/>
    </location>
</feature>
<feature type="transmembrane region" description="Helical" evidence="9">
    <location>
        <begin position="121"/>
        <end position="139"/>
    </location>
</feature>
<evidence type="ECO:0000256" key="8">
    <source>
        <dbReference type="PIRNR" id="PIRNR005353"/>
    </source>
</evidence>
<keyword evidence="7 8" id="KW-0472">Membrane</keyword>
<evidence type="ECO:0000313" key="10">
    <source>
        <dbReference type="EMBL" id="MEA1607417.1"/>
    </source>
</evidence>
<dbReference type="PANTHER" id="PTHR43337:SF1">
    <property type="entry name" value="XANTHINE_URACIL PERMEASE C887.17-RELATED"/>
    <property type="match status" value="1"/>
</dbReference>
<dbReference type="InterPro" id="IPR006043">
    <property type="entry name" value="NCS2"/>
</dbReference>
<feature type="transmembrane region" description="Helical" evidence="9">
    <location>
        <begin position="243"/>
        <end position="270"/>
    </location>
</feature>
<feature type="transmembrane region" description="Helical" evidence="9">
    <location>
        <begin position="395"/>
        <end position="419"/>
    </location>
</feature>
<proteinExistence type="inferred from homology"/>
<feature type="transmembrane region" description="Helical" evidence="9">
    <location>
        <begin position="69"/>
        <end position="88"/>
    </location>
</feature>
<keyword evidence="5 8" id="KW-0812">Transmembrane</keyword>
<evidence type="ECO:0000256" key="2">
    <source>
        <dbReference type="ARBA" id="ARBA00005697"/>
    </source>
</evidence>
<dbReference type="InterPro" id="IPR026033">
    <property type="entry name" value="Azg-like_bact_archaea"/>
</dbReference>
<evidence type="ECO:0000313" key="11">
    <source>
        <dbReference type="Proteomes" id="UP001292571"/>
    </source>
</evidence>
<dbReference type="PANTHER" id="PTHR43337">
    <property type="entry name" value="XANTHINE/URACIL PERMEASE C887.17-RELATED"/>
    <property type="match status" value="1"/>
</dbReference>
<organism evidence="10 11">
    <name type="scientific">Pseudomonas spirodelae</name>
    <dbReference type="NCBI Taxonomy" id="3101751"/>
    <lineage>
        <taxon>Bacteria</taxon>
        <taxon>Pseudomonadati</taxon>
        <taxon>Pseudomonadota</taxon>
        <taxon>Gammaproteobacteria</taxon>
        <taxon>Pseudomonadales</taxon>
        <taxon>Pseudomonadaceae</taxon>
        <taxon>Pseudomonas</taxon>
    </lineage>
</organism>
<feature type="transmembrane region" description="Helical" evidence="9">
    <location>
        <begin position="39"/>
        <end position="63"/>
    </location>
</feature>
<dbReference type="Proteomes" id="UP001292571">
    <property type="component" value="Unassembled WGS sequence"/>
</dbReference>
<keyword evidence="3 8" id="KW-0813">Transport</keyword>
<feature type="transmembrane region" description="Helical" evidence="9">
    <location>
        <begin position="210"/>
        <end position="231"/>
    </location>
</feature>
<feature type="transmembrane region" description="Helical" evidence="9">
    <location>
        <begin position="187"/>
        <end position="205"/>
    </location>
</feature>